<evidence type="ECO:0000256" key="9">
    <source>
        <dbReference type="SAM" id="MobiDB-lite"/>
    </source>
</evidence>
<dbReference type="FunFam" id="2.60.260.20:FF:000026">
    <property type="entry name" value="Uncharacterized protein, isoform B"/>
    <property type="match status" value="1"/>
</dbReference>
<dbReference type="Proteomes" id="UP000719412">
    <property type="component" value="Unassembled WGS sequence"/>
</dbReference>
<dbReference type="InterPro" id="IPR023796">
    <property type="entry name" value="Serpin_dom"/>
</dbReference>
<dbReference type="InterPro" id="IPR011993">
    <property type="entry name" value="PH-like_dom_sf"/>
</dbReference>
<organism evidence="12 13">
    <name type="scientific">Tenebrio molitor</name>
    <name type="common">Yellow mealworm beetle</name>
    <dbReference type="NCBI Taxonomy" id="7067"/>
    <lineage>
        <taxon>Eukaryota</taxon>
        <taxon>Metazoa</taxon>
        <taxon>Ecdysozoa</taxon>
        <taxon>Arthropoda</taxon>
        <taxon>Hexapoda</taxon>
        <taxon>Insecta</taxon>
        <taxon>Pterygota</taxon>
        <taxon>Neoptera</taxon>
        <taxon>Endopterygota</taxon>
        <taxon>Coleoptera</taxon>
        <taxon>Polyphaga</taxon>
        <taxon>Cucujiformia</taxon>
        <taxon>Tenebrionidae</taxon>
        <taxon>Tenebrio</taxon>
    </lineage>
</organism>
<feature type="domain" description="J" evidence="10">
    <location>
        <begin position="288"/>
        <end position="352"/>
    </location>
</feature>
<dbReference type="InterPro" id="IPR036869">
    <property type="entry name" value="J_dom_sf"/>
</dbReference>
<evidence type="ECO:0000256" key="2">
    <source>
        <dbReference type="ARBA" id="ARBA00004123"/>
    </source>
</evidence>
<dbReference type="FunFam" id="2.60.260.20:FF:000002">
    <property type="entry name" value="Dnaj homolog subfamily b member"/>
    <property type="match status" value="1"/>
</dbReference>
<dbReference type="CDD" id="cd10747">
    <property type="entry name" value="DnaJ_C"/>
    <property type="match status" value="1"/>
</dbReference>
<evidence type="ECO:0000256" key="1">
    <source>
        <dbReference type="ARBA" id="ARBA00001967"/>
    </source>
</evidence>
<dbReference type="GO" id="GO:0006457">
    <property type="term" value="P:protein folding"/>
    <property type="evidence" value="ECO:0007669"/>
    <property type="project" value="InterPro"/>
</dbReference>
<dbReference type="PROSITE" id="PS00636">
    <property type="entry name" value="DNAJ_1"/>
    <property type="match status" value="1"/>
</dbReference>
<dbReference type="InterPro" id="IPR042185">
    <property type="entry name" value="Serpin_sf_2"/>
</dbReference>
<accession>A0A8J6HDE6</accession>
<dbReference type="InterPro" id="IPR010569">
    <property type="entry name" value="Myotubularin-like_Pase_dom"/>
</dbReference>
<feature type="compositionally biased region" description="Polar residues" evidence="9">
    <location>
        <begin position="1089"/>
        <end position="1109"/>
    </location>
</feature>
<dbReference type="Gene3D" id="3.30.497.10">
    <property type="entry name" value="Antithrombin, subunit I, domain 2"/>
    <property type="match status" value="1"/>
</dbReference>
<dbReference type="Gene3D" id="1.10.10.60">
    <property type="entry name" value="Homeodomain-like"/>
    <property type="match status" value="2"/>
</dbReference>
<evidence type="ECO:0000259" key="11">
    <source>
        <dbReference type="PROSITE" id="PS51339"/>
    </source>
</evidence>
<evidence type="ECO:0000256" key="3">
    <source>
        <dbReference type="ARBA" id="ARBA00007471"/>
    </source>
</evidence>
<dbReference type="InterPro" id="IPR001623">
    <property type="entry name" value="DnaJ_domain"/>
</dbReference>
<dbReference type="InterPro" id="IPR002939">
    <property type="entry name" value="DnaJ_C"/>
</dbReference>
<dbReference type="Pfam" id="PF01937">
    <property type="entry name" value="ARMT1-like_dom"/>
    <property type="match status" value="1"/>
</dbReference>
<comment type="cofactor">
    <cofactor evidence="1">
        <name>Ni(2+)</name>
        <dbReference type="ChEBI" id="CHEBI:49786"/>
    </cofactor>
</comment>
<dbReference type="InterPro" id="IPR018253">
    <property type="entry name" value="DnaJ_domain_CS"/>
</dbReference>
<dbReference type="CDD" id="cd06257">
    <property type="entry name" value="DnaJ"/>
    <property type="match status" value="1"/>
</dbReference>
<keyword evidence="13" id="KW-1185">Reference proteome</keyword>
<evidence type="ECO:0000259" key="10">
    <source>
        <dbReference type="PROSITE" id="PS50076"/>
    </source>
</evidence>
<comment type="caution">
    <text evidence="12">The sequence shown here is derived from an EMBL/GenBank/DDBJ whole genome shotgun (WGS) entry which is preliminary data.</text>
</comment>
<feature type="compositionally biased region" description="Acidic residues" evidence="9">
    <location>
        <begin position="1438"/>
        <end position="1453"/>
    </location>
</feature>
<evidence type="ECO:0000256" key="6">
    <source>
        <dbReference type="ARBA" id="ARBA00022900"/>
    </source>
</evidence>
<dbReference type="SUPFAM" id="SSF49493">
    <property type="entry name" value="HSP40/DnaJ peptide-binding domain"/>
    <property type="match status" value="2"/>
</dbReference>
<dbReference type="GO" id="GO:0005634">
    <property type="term" value="C:nucleus"/>
    <property type="evidence" value="ECO:0007669"/>
    <property type="project" value="UniProtKB-SubCell"/>
</dbReference>
<evidence type="ECO:0000313" key="12">
    <source>
        <dbReference type="EMBL" id="KAH0812027.1"/>
    </source>
</evidence>
<dbReference type="SUPFAM" id="SSF46689">
    <property type="entry name" value="Homeodomain-like"/>
    <property type="match status" value="1"/>
</dbReference>
<name>A0A8J6HDE6_TENMO</name>
<evidence type="ECO:0000256" key="4">
    <source>
        <dbReference type="ARBA" id="ARBA00022596"/>
    </source>
</evidence>
<dbReference type="Gene3D" id="1.10.287.110">
    <property type="entry name" value="DnaJ domain"/>
    <property type="match status" value="1"/>
</dbReference>
<feature type="region of interest" description="Disordered" evidence="9">
    <location>
        <begin position="1087"/>
        <end position="1123"/>
    </location>
</feature>
<dbReference type="PROSITE" id="PS50076">
    <property type="entry name" value="DNAJ_2"/>
    <property type="match status" value="1"/>
</dbReference>
<dbReference type="EMBL" id="JABDTM020026354">
    <property type="protein sequence ID" value="KAH0812027.1"/>
    <property type="molecule type" value="Genomic_DNA"/>
</dbReference>
<sequence>MAENTAELQVLQGNNAFTNNLYKVLAEKEGNVFFSPISVHAVLSMAYQGALDTTAEKFANTLQIPKAKAAAEGYNEIMKRLNSVTNVTLLMANKVFLMEGFQLLSDFESAVTKYFLSEVQLVNFEKNEEAAKTINGWVEVQTREKIKNLIQKEALDSLTRIVLVNAIYFKGDWKHKFDKETTKKEPFYLNDKDTIDVQMMHINNEKFNYKKDSELQAQVIELPYINEDLSMFIILPNEKNGIGNLEKKLATMNLTDISKNMWSTEVNLALPKFKIEETIDLEDALTKDYYKILGISKGASDDDIKKAYRKLALKYHPDKNKAKEAEARFKEVAEAYEVLSDKKKRDIYDAYGEEGLKGGIPGDSGTSAPGGFTYTYHGDPRATFAQFFGNASPFEAFFRGNQTMFAFQDDDMDADPFINMTTGRGPGGAFRSQSFNFQGGSPNRGGKDRQDPPIEHDLYVSLEDIYKGCIKKMKISRKVLQPDGYTRSEDKVLTINIKPGWKAGTKITFPREGDQGINKIPADIVFIIRDKPHPLFKREGSDIKYAAKISLKQALCGCSIEVPTMNGPSIPIHFTNEVVKPTTVRRLQGYGLPLPKEPSRRGDLIVNFDIKFPDKLSPEVKMNQSENVCPLLKNPDSYNPDTIDLVNNVKERNYWLPCLENMVKKFVSKAGFLNPDNPEATEKAEVCFQKFHDLVGKATEDPNVLIPLSVRTLLEFNEDNLQDNNFKDAWYKQKESESAVALKEFKERIDFIDSIPEFEARWLEIVTGVLAGNVFDWGSTVVADILETSTNFGLSQAMEMEFAEHITTPKLDGVVLHSPFHDPIDGTLCVTGHHLILSSRKEDVQELWNALNAACLVAQCLDQDGASVLVHGTSGLDSTLLVTSVAQVILNPDCRTVRGLQALVEREWLQAGHPFQLRHAKSCYANFRTKSQQPTFLLFIDCIQQLYYQFPCSFEFTTQMLILLYEHSYFSQFGTFLGNNEAEREVMKLSKKTTSLWSYLNRPDILTSLLNPMYEPNRTAIWPSVAPVSIVLWSGMYLRWVINQNDAKKSLIKIQNIIDYDKNLKSKVLKLRKELMDLQKEYEKLQVETGENNNPDSDSNHQRFQSTSSAEEEVETGSDEEQPIMYHYHTVEKAAIKRRGHLPKDSVKILKNWLYEHRFNAYPTEISNWFINARRRYLPEMMRREGYDSMHYTITRRRRVRRGVNGEVYHKGSKQMRIDGGSEDSQSDYEENTNGYCEEESNERKFNPWQADIHYGLTVNPADRGNETLEVSHTEEVESTNDVSTVTTYPSSLVMVKTTSGKNVILKVVPQQSDADAPKTFLLKTAKLIKQTASPREVISKAELVEEVEDDDGQLQYEQEQVEEQVGYCEDVETEDAEVEEEQNVIDDGTFLNEQLFESAMVTKTFDEEVFVNEVTLEDNVNEVTIEDEVTLEAASSNEEEEEQQEEVVDMLQ</sequence>
<dbReference type="InterPro" id="IPR009057">
    <property type="entry name" value="Homeodomain-like_sf"/>
</dbReference>
<comment type="subcellular location">
    <subcellularLocation>
        <location evidence="2">Nucleus</location>
    </subcellularLocation>
</comment>
<dbReference type="SUPFAM" id="SSF111321">
    <property type="entry name" value="AF1104-like"/>
    <property type="match status" value="1"/>
</dbReference>
<dbReference type="InterPro" id="IPR008971">
    <property type="entry name" value="HSP40/DnaJ_pept-bd"/>
</dbReference>
<dbReference type="GO" id="GO:0004867">
    <property type="term" value="F:serine-type endopeptidase inhibitor activity"/>
    <property type="evidence" value="ECO:0007669"/>
    <property type="project" value="UniProtKB-KW"/>
</dbReference>
<feature type="region of interest" description="Disordered" evidence="9">
    <location>
        <begin position="1432"/>
        <end position="1453"/>
    </location>
</feature>
<keyword evidence="6" id="KW-0722">Serine protease inhibitor</keyword>
<dbReference type="InterPro" id="IPR036075">
    <property type="entry name" value="ARMT-1-like_metal-bd_sf"/>
</dbReference>
<protein>
    <recommendedName>
        <fullName evidence="14">J domain-containing protein</fullName>
    </recommendedName>
</protein>
<evidence type="ECO:0000256" key="7">
    <source>
        <dbReference type="ARBA" id="ARBA00023186"/>
    </source>
</evidence>
<keyword evidence="4" id="KW-0533">Nickel</keyword>
<dbReference type="Gene3D" id="2.30.29.30">
    <property type="entry name" value="Pleckstrin-homology domain (PH domain)/Phosphotyrosine-binding domain (PTB)"/>
    <property type="match status" value="1"/>
</dbReference>
<dbReference type="FunFam" id="1.10.287.110:FF:000033">
    <property type="entry name" value="dnaJ homolog subfamily B member 13"/>
    <property type="match status" value="1"/>
</dbReference>
<proteinExistence type="inferred from homology"/>
<dbReference type="PANTHER" id="PTHR24078:SF553">
    <property type="entry name" value="DNAJ HOMOLOG SUBFAMILY B MEMBER 5"/>
    <property type="match status" value="1"/>
</dbReference>
<dbReference type="CDD" id="cd19601">
    <property type="entry name" value="serpin42Da-like"/>
    <property type="match status" value="1"/>
</dbReference>
<dbReference type="SUPFAM" id="SSF52799">
    <property type="entry name" value="(Phosphotyrosine protein) phosphatases II"/>
    <property type="match status" value="1"/>
</dbReference>
<evidence type="ECO:0000256" key="5">
    <source>
        <dbReference type="ARBA" id="ARBA00022690"/>
    </source>
</evidence>
<dbReference type="SUPFAM" id="SSF46565">
    <property type="entry name" value="Chaperone J-domain"/>
    <property type="match status" value="1"/>
</dbReference>
<dbReference type="Pfam" id="PF06602">
    <property type="entry name" value="Myotub-related"/>
    <property type="match status" value="1"/>
</dbReference>
<dbReference type="Gene3D" id="2.30.39.10">
    <property type="entry name" value="Alpha-1-antitrypsin, domain 1"/>
    <property type="match status" value="1"/>
</dbReference>
<evidence type="ECO:0008006" key="14">
    <source>
        <dbReference type="Google" id="ProtNLM"/>
    </source>
</evidence>
<dbReference type="Pfam" id="PF01556">
    <property type="entry name" value="DnaJ_C"/>
    <property type="match status" value="1"/>
</dbReference>
<dbReference type="InterPro" id="IPR036186">
    <property type="entry name" value="Serpin_sf"/>
</dbReference>
<evidence type="ECO:0000256" key="8">
    <source>
        <dbReference type="RuleBase" id="RU000411"/>
    </source>
</evidence>
<dbReference type="SMART" id="SM00093">
    <property type="entry name" value="SERPIN"/>
    <property type="match status" value="1"/>
</dbReference>
<dbReference type="Pfam" id="PF00226">
    <property type="entry name" value="DnaJ"/>
    <property type="match status" value="1"/>
</dbReference>
<evidence type="ECO:0000313" key="13">
    <source>
        <dbReference type="Proteomes" id="UP000719412"/>
    </source>
</evidence>
<gene>
    <name evidence="12" type="ORF">GEV33_010764</name>
</gene>
<feature type="domain" description="Myotubularin phosphatase" evidence="11">
    <location>
        <begin position="849"/>
        <end position="1037"/>
    </location>
</feature>
<dbReference type="PROSITE" id="PS51339">
    <property type="entry name" value="PPASE_MYOTUBULARIN"/>
    <property type="match status" value="1"/>
</dbReference>
<dbReference type="InterPro" id="IPR002791">
    <property type="entry name" value="ARMT1-like_metal-bd"/>
</dbReference>
<dbReference type="SMART" id="SM00271">
    <property type="entry name" value="DnaJ"/>
    <property type="match status" value="1"/>
</dbReference>
<comment type="similarity">
    <text evidence="3">Belongs to the protein-tyrosine phosphatase family. Non-receptor class myotubularin subfamily.</text>
</comment>
<dbReference type="GO" id="GO:0005829">
    <property type="term" value="C:cytosol"/>
    <property type="evidence" value="ECO:0007669"/>
    <property type="project" value="TreeGrafter"/>
</dbReference>
<reference evidence="12" key="2">
    <citation type="submission" date="2021-08" db="EMBL/GenBank/DDBJ databases">
        <authorList>
            <person name="Eriksson T."/>
        </authorList>
    </citation>
    <scope>NUCLEOTIDE SEQUENCE</scope>
    <source>
        <strain evidence="12">Stoneville</strain>
        <tissue evidence="12">Whole head</tissue>
    </source>
</reference>
<dbReference type="Gene3D" id="2.60.260.20">
    <property type="entry name" value="Urease metallochaperone UreE, N-terminal domain"/>
    <property type="match status" value="2"/>
</dbReference>
<feature type="compositionally biased region" description="Acidic residues" evidence="9">
    <location>
        <begin position="1110"/>
        <end position="1122"/>
    </location>
</feature>
<dbReference type="GO" id="GO:0051087">
    <property type="term" value="F:protein-folding chaperone binding"/>
    <property type="evidence" value="ECO:0007669"/>
    <property type="project" value="TreeGrafter"/>
</dbReference>
<keyword evidence="5" id="KW-0646">Protease inhibitor</keyword>
<dbReference type="PRINTS" id="PR00625">
    <property type="entry name" value="JDOMAIN"/>
</dbReference>
<dbReference type="SUPFAM" id="SSF56574">
    <property type="entry name" value="Serpins"/>
    <property type="match status" value="1"/>
</dbReference>
<keyword evidence="7" id="KW-0143">Chaperone</keyword>
<comment type="similarity">
    <text evidence="8">Belongs to the serpin family.</text>
</comment>
<dbReference type="GO" id="GO:0051082">
    <property type="term" value="F:unfolded protein binding"/>
    <property type="evidence" value="ECO:0007669"/>
    <property type="project" value="InterPro"/>
</dbReference>
<reference evidence="12" key="1">
    <citation type="journal article" date="2020" name="J Insects Food Feed">
        <title>The yellow mealworm (Tenebrio molitor) genome: a resource for the emerging insects as food and feed industry.</title>
        <authorList>
            <person name="Eriksson T."/>
            <person name="Andere A."/>
            <person name="Kelstrup H."/>
            <person name="Emery V."/>
            <person name="Picard C."/>
        </authorList>
    </citation>
    <scope>NUCLEOTIDE SEQUENCE</scope>
    <source>
        <strain evidence="12">Stoneville</strain>
        <tissue evidence="12">Whole head</tissue>
    </source>
</reference>
<dbReference type="PANTHER" id="PTHR24078">
    <property type="entry name" value="DNAJ HOMOLOG SUBFAMILY C MEMBER"/>
    <property type="match status" value="1"/>
</dbReference>
<dbReference type="Pfam" id="PF00079">
    <property type="entry name" value="Serpin"/>
    <property type="match status" value="1"/>
</dbReference>
<dbReference type="InterPro" id="IPR042178">
    <property type="entry name" value="Serpin_sf_1"/>
</dbReference>
<dbReference type="InterPro" id="IPR029021">
    <property type="entry name" value="Prot-tyrosine_phosphatase-like"/>
</dbReference>
<dbReference type="InterPro" id="IPR051339">
    <property type="entry name" value="DnaJ_subfamily_B"/>
</dbReference>
<feature type="region of interest" description="Disordered" evidence="9">
    <location>
        <begin position="434"/>
        <end position="453"/>
    </location>
</feature>